<dbReference type="RefSeq" id="WP_204718810.1">
    <property type="nucleotide sequence ID" value="NZ_JAFFGU010000015.1"/>
</dbReference>
<feature type="signal peptide" evidence="2">
    <location>
        <begin position="1"/>
        <end position="24"/>
    </location>
</feature>
<proteinExistence type="predicted"/>
<evidence type="ECO:0000256" key="2">
    <source>
        <dbReference type="SAM" id="SignalP"/>
    </source>
</evidence>
<protein>
    <submittedName>
        <fullName evidence="3">PASTA domain-containing protein</fullName>
    </submittedName>
</protein>
<keyword evidence="2" id="KW-0732">Signal</keyword>
<feature type="region of interest" description="Disordered" evidence="1">
    <location>
        <begin position="25"/>
        <end position="72"/>
    </location>
</feature>
<dbReference type="Proteomes" id="UP001195196">
    <property type="component" value="Unassembled WGS sequence"/>
</dbReference>
<reference evidence="3" key="1">
    <citation type="submission" date="2021-02" db="EMBL/GenBank/DDBJ databases">
        <title>Taxonomy, biology and ecology of Rhodococcus bacteria occurring in California pistachio and other woody hosts as revealed by genome sequence analyses.</title>
        <authorList>
            <person name="Riely B."/>
            <person name="Gai Y."/>
        </authorList>
    </citation>
    <scope>NUCLEOTIDE SEQUENCE</scope>
    <source>
        <strain evidence="3">BP-295</strain>
    </source>
</reference>
<evidence type="ECO:0000256" key="1">
    <source>
        <dbReference type="SAM" id="MobiDB-lite"/>
    </source>
</evidence>
<comment type="caution">
    <text evidence="3">The sequence shown here is derived from an EMBL/GenBank/DDBJ whole genome shotgun (WGS) entry which is preliminary data.</text>
</comment>
<feature type="compositionally biased region" description="Low complexity" evidence="1">
    <location>
        <begin position="25"/>
        <end position="39"/>
    </location>
</feature>
<sequence length="146" mass="15110">MRVKLLTIAVAAVATLGGITACSAPDEASETTATSAMTKTVERTETTTAVPAPAQRPTDTSENTPPTSSQPALMPNVVCMNLQDAQNAIQAVGVFFSRSEDATGRNRSQLVDRNWIVVGQTPSPGTAFGEGDAVLSAVKIGESNDC</sequence>
<organism evidence="3 4">
    <name type="scientific">Gordonia rubripertincta</name>
    <name type="common">Rhodococcus corallinus</name>
    <dbReference type="NCBI Taxonomy" id="36822"/>
    <lineage>
        <taxon>Bacteria</taxon>
        <taxon>Bacillati</taxon>
        <taxon>Actinomycetota</taxon>
        <taxon>Actinomycetes</taxon>
        <taxon>Mycobacteriales</taxon>
        <taxon>Gordoniaceae</taxon>
        <taxon>Gordonia</taxon>
    </lineage>
</organism>
<feature type="chain" id="PRO_5043587972" evidence="2">
    <location>
        <begin position="25"/>
        <end position="146"/>
    </location>
</feature>
<dbReference type="AlphaFoldDB" id="A0AAW4G8W5"/>
<dbReference type="Gene3D" id="3.30.10.20">
    <property type="match status" value="1"/>
</dbReference>
<name>A0AAW4G8W5_GORRU</name>
<evidence type="ECO:0000313" key="4">
    <source>
        <dbReference type="Proteomes" id="UP001195196"/>
    </source>
</evidence>
<evidence type="ECO:0000313" key="3">
    <source>
        <dbReference type="EMBL" id="MBM7280161.1"/>
    </source>
</evidence>
<gene>
    <name evidence="3" type="ORF">JTZ10_20665</name>
</gene>
<feature type="compositionally biased region" description="Polar residues" evidence="1">
    <location>
        <begin position="57"/>
        <end position="71"/>
    </location>
</feature>
<dbReference type="PROSITE" id="PS51257">
    <property type="entry name" value="PROKAR_LIPOPROTEIN"/>
    <property type="match status" value="1"/>
</dbReference>
<dbReference type="EMBL" id="JAFFGU010000015">
    <property type="protein sequence ID" value="MBM7280161.1"/>
    <property type="molecule type" value="Genomic_DNA"/>
</dbReference>
<accession>A0AAW4G8W5</accession>